<feature type="compositionally biased region" description="Basic and acidic residues" evidence="1">
    <location>
        <begin position="259"/>
        <end position="279"/>
    </location>
</feature>
<proteinExistence type="predicted"/>
<sequence>MSESGEKFDESAIYNSTLPGDNERVNHLAAYARTTTVPNVFRDANEGRNYQTTAHFQFGSDANTAHSIYGKDFALAAMAKRGPPQKIITPAAGQLFQNDPEFSTLTATSSQVDYASKPIPNPKNAQGKTLMDINMGLHKTDHIIMTCDQNRHWDDRQKSLAHSDYIKHSAYVPAEQIGDSDVKYDFLNQHDILQHEPPENNTSEAKNNYIGTFMTGPNAKDRQKQKNKECKVRFNDNRSTHFIVGYSPQDFASETMVKFRGEGKSDKDVPPAGKTERTQPGKPKHINLSENTQDMFAADPYSVNKS</sequence>
<organism evidence="2 3">
    <name type="scientific">Tegillarca granosa</name>
    <name type="common">Malaysian cockle</name>
    <name type="synonym">Anadara granosa</name>
    <dbReference type="NCBI Taxonomy" id="220873"/>
    <lineage>
        <taxon>Eukaryota</taxon>
        <taxon>Metazoa</taxon>
        <taxon>Spiralia</taxon>
        <taxon>Lophotrochozoa</taxon>
        <taxon>Mollusca</taxon>
        <taxon>Bivalvia</taxon>
        <taxon>Autobranchia</taxon>
        <taxon>Pteriomorphia</taxon>
        <taxon>Arcoida</taxon>
        <taxon>Arcoidea</taxon>
        <taxon>Arcidae</taxon>
        <taxon>Tegillarca</taxon>
    </lineage>
</organism>
<feature type="region of interest" description="Disordered" evidence="1">
    <location>
        <begin position="259"/>
        <end position="306"/>
    </location>
</feature>
<name>A0ABQ9ER12_TEGGR</name>
<gene>
    <name evidence="2" type="ORF">KUTeg_014860</name>
</gene>
<dbReference type="Proteomes" id="UP001217089">
    <property type="component" value="Unassembled WGS sequence"/>
</dbReference>
<accession>A0ABQ9ER12</accession>
<evidence type="ECO:0000256" key="1">
    <source>
        <dbReference type="SAM" id="MobiDB-lite"/>
    </source>
</evidence>
<comment type="caution">
    <text evidence="2">The sequence shown here is derived from an EMBL/GenBank/DDBJ whole genome shotgun (WGS) entry which is preliminary data.</text>
</comment>
<protein>
    <submittedName>
        <fullName evidence="2">Uncharacterized protein</fullName>
    </submittedName>
</protein>
<dbReference type="EMBL" id="JARBDR010000786">
    <property type="protein sequence ID" value="KAJ8307595.1"/>
    <property type="molecule type" value="Genomic_DNA"/>
</dbReference>
<reference evidence="2 3" key="1">
    <citation type="submission" date="2022-12" db="EMBL/GenBank/DDBJ databases">
        <title>Chromosome-level genome of Tegillarca granosa.</title>
        <authorList>
            <person name="Kim J."/>
        </authorList>
    </citation>
    <scope>NUCLEOTIDE SEQUENCE [LARGE SCALE GENOMIC DNA]</scope>
    <source>
        <strain evidence="2">Teg-2019</strain>
        <tissue evidence="2">Adductor muscle</tissue>
    </source>
</reference>
<keyword evidence="3" id="KW-1185">Reference proteome</keyword>
<evidence type="ECO:0000313" key="3">
    <source>
        <dbReference type="Proteomes" id="UP001217089"/>
    </source>
</evidence>
<evidence type="ECO:0000313" key="2">
    <source>
        <dbReference type="EMBL" id="KAJ8307595.1"/>
    </source>
</evidence>